<name>A0A1I3W700_9PSEU</name>
<evidence type="ECO:0000313" key="4">
    <source>
        <dbReference type="Proteomes" id="UP000199025"/>
    </source>
</evidence>
<dbReference type="Pfam" id="PF11716">
    <property type="entry name" value="MDMPI_N"/>
    <property type="match status" value="1"/>
</dbReference>
<dbReference type="Gene3D" id="1.20.120.450">
    <property type="entry name" value="dinb family like domain"/>
    <property type="match status" value="1"/>
</dbReference>
<sequence>MMRGMNPLDEFDRAAAAVTGIVSAVEPGQLELPTACTEWSVGDVIAHLLYGNVRAVAFASGSPPPDQVPLGDDHVAAFERSVREVRAALSEPGLLERTVQTPFGPSPGVLLVHMRRNEFLAHGWDIADATGQSTDFEPELVERAIAQWRERADSVPRGPGAPFAAEKSPPPGASAADRLAALLGRESVRGGR</sequence>
<keyword evidence="4" id="KW-1185">Reference proteome</keyword>
<gene>
    <name evidence="3" type="ORF">SAMN05421835_112155</name>
</gene>
<feature type="domain" description="Mycothiol-dependent maleylpyruvate isomerase metal-binding" evidence="2">
    <location>
        <begin position="12"/>
        <end position="127"/>
    </location>
</feature>
<organism evidence="3 4">
    <name type="scientific">Amycolatopsis sacchari</name>
    <dbReference type="NCBI Taxonomy" id="115433"/>
    <lineage>
        <taxon>Bacteria</taxon>
        <taxon>Bacillati</taxon>
        <taxon>Actinomycetota</taxon>
        <taxon>Actinomycetes</taxon>
        <taxon>Pseudonocardiales</taxon>
        <taxon>Pseudonocardiaceae</taxon>
        <taxon>Amycolatopsis</taxon>
    </lineage>
</organism>
<dbReference type="InterPro" id="IPR017517">
    <property type="entry name" value="Maleyloyr_isom"/>
</dbReference>
<accession>A0A1I3W700</accession>
<dbReference type="InterPro" id="IPR017520">
    <property type="entry name" value="CHP03086"/>
</dbReference>
<feature type="region of interest" description="Disordered" evidence="1">
    <location>
        <begin position="150"/>
        <end position="176"/>
    </location>
</feature>
<dbReference type="NCBIfam" id="TIGR03083">
    <property type="entry name" value="maleylpyruvate isomerase family mycothiol-dependent enzyme"/>
    <property type="match status" value="1"/>
</dbReference>
<protein>
    <submittedName>
        <fullName evidence="3">TIGR03086 family protein</fullName>
    </submittedName>
</protein>
<evidence type="ECO:0000256" key="1">
    <source>
        <dbReference type="SAM" id="MobiDB-lite"/>
    </source>
</evidence>
<dbReference type="EMBL" id="FORP01000012">
    <property type="protein sequence ID" value="SFK03434.1"/>
    <property type="molecule type" value="Genomic_DNA"/>
</dbReference>
<dbReference type="GO" id="GO:0046872">
    <property type="term" value="F:metal ion binding"/>
    <property type="evidence" value="ECO:0007669"/>
    <property type="project" value="InterPro"/>
</dbReference>
<dbReference type="SUPFAM" id="SSF109854">
    <property type="entry name" value="DinB/YfiT-like putative metalloenzymes"/>
    <property type="match status" value="1"/>
</dbReference>
<proteinExistence type="predicted"/>
<dbReference type="NCBIfam" id="TIGR03086">
    <property type="entry name" value="TIGR03086 family metal-binding protein"/>
    <property type="match status" value="1"/>
</dbReference>
<evidence type="ECO:0000313" key="3">
    <source>
        <dbReference type="EMBL" id="SFK03434.1"/>
    </source>
</evidence>
<dbReference type="Proteomes" id="UP000199025">
    <property type="component" value="Unassembled WGS sequence"/>
</dbReference>
<dbReference type="InterPro" id="IPR024344">
    <property type="entry name" value="MDMPI_metal-binding"/>
</dbReference>
<dbReference type="InterPro" id="IPR034660">
    <property type="entry name" value="DinB/YfiT-like"/>
</dbReference>
<dbReference type="AlphaFoldDB" id="A0A1I3W700"/>
<dbReference type="STRING" id="115433.SAMN05421835_112155"/>
<evidence type="ECO:0000259" key="2">
    <source>
        <dbReference type="Pfam" id="PF11716"/>
    </source>
</evidence>
<reference evidence="3 4" key="1">
    <citation type="submission" date="2016-10" db="EMBL/GenBank/DDBJ databases">
        <authorList>
            <person name="de Groot N.N."/>
        </authorList>
    </citation>
    <scope>NUCLEOTIDE SEQUENCE [LARGE SCALE GENOMIC DNA]</scope>
    <source>
        <strain evidence="3 4">DSM 44468</strain>
    </source>
</reference>